<dbReference type="OrthoDB" id="6462155at2"/>
<comment type="caution">
    <text evidence="1">The sequence shown here is derived from an EMBL/GenBank/DDBJ whole genome shotgun (WGS) entry which is preliminary data.</text>
</comment>
<proteinExistence type="predicted"/>
<dbReference type="EMBL" id="CBXE010000134">
    <property type="protein sequence ID" value="CDL85211.1"/>
    <property type="molecule type" value="Genomic_DNA"/>
</dbReference>
<name>W1J5S6_9GAMM</name>
<evidence type="ECO:0000313" key="1">
    <source>
        <dbReference type="EMBL" id="CDL85211.1"/>
    </source>
</evidence>
<dbReference type="RefSeq" id="WP_038264001.1">
    <property type="nucleotide sequence ID" value="NZ_CAWLVK010000134.1"/>
</dbReference>
<dbReference type="Proteomes" id="UP000019197">
    <property type="component" value="Unassembled WGS sequence"/>
</dbReference>
<evidence type="ECO:0000313" key="2">
    <source>
        <dbReference type="Proteomes" id="UP000019197"/>
    </source>
</evidence>
<accession>W1J5S6</accession>
<organism evidence="1 2">
    <name type="scientific">Xenorhabdus cabanillasii JM26</name>
    <dbReference type="NCBI Taxonomy" id="1427517"/>
    <lineage>
        <taxon>Bacteria</taxon>
        <taxon>Pseudomonadati</taxon>
        <taxon>Pseudomonadota</taxon>
        <taxon>Gammaproteobacteria</taxon>
        <taxon>Enterobacterales</taxon>
        <taxon>Morganellaceae</taxon>
        <taxon>Xenorhabdus</taxon>
    </lineage>
</organism>
<sequence>MATLYTGKVYLSTYWHGQEIASLVLRHRRANKRDREERKEINDVPSYQRKIYVMDFQYEEFGIFNPWPDFDYWWMMLITKDGHVYTVKDDFYCNITSNDGGEVYISINNKIETEWKMLVDFPYSNGDWTYIKEIGG</sequence>
<protein>
    <submittedName>
        <fullName evidence="1">Uncharacterized protein</fullName>
    </submittedName>
</protein>
<reference evidence="1 2" key="1">
    <citation type="submission" date="2013-11" db="EMBL/GenBank/DDBJ databases">
        <title>Draft genome sequence and annotation of the entomopathogenic bacterium, Xenorhabdus cabanillasi strain JM26.</title>
        <authorList>
            <person name="Gualtieri M."/>
            <person name="Ogier J.C."/>
            <person name="Pages S."/>
            <person name="Givaudan A."/>
            <person name="Gaudriault S."/>
        </authorList>
    </citation>
    <scope>NUCLEOTIDE SEQUENCE [LARGE SCALE GENOMIC DNA]</scope>
    <source>
        <strain evidence="1 2">JM26</strain>
    </source>
</reference>
<dbReference type="AlphaFoldDB" id="W1J5S6"/>
<gene>
    <name evidence="1" type="ORF">XCR1_2190004</name>
</gene>